<dbReference type="PRINTS" id="PR01713">
    <property type="entry name" value="NUCEPIMERASE"/>
</dbReference>
<evidence type="ECO:0000256" key="1">
    <source>
        <dbReference type="ARBA" id="ARBA00023027"/>
    </source>
</evidence>
<protein>
    <submittedName>
        <fullName evidence="4">NAD-dependent epimerase/dehydratase family protein</fullName>
    </submittedName>
</protein>
<reference evidence="4 5" key="1">
    <citation type="submission" date="2021-09" db="EMBL/GenBank/DDBJ databases">
        <title>Lysobacter sp. 13A isolated from the river sediment.</title>
        <authorList>
            <person name="Liu H."/>
            <person name="Li S."/>
            <person name="Mao S."/>
        </authorList>
    </citation>
    <scope>NUCLEOTIDE SEQUENCE [LARGE SCALE GENOMIC DNA]</scope>
    <source>
        <strain evidence="4 5">13A</strain>
    </source>
</reference>
<feature type="region of interest" description="Disordered" evidence="2">
    <location>
        <begin position="325"/>
        <end position="358"/>
    </location>
</feature>
<dbReference type="Proteomes" id="UP001430954">
    <property type="component" value="Unassembled WGS sequence"/>
</dbReference>
<organism evidence="4 5">
    <name type="scientific">Novilysobacter selenitireducens</name>
    <dbReference type="NCBI Taxonomy" id="2872639"/>
    <lineage>
        <taxon>Bacteria</taxon>
        <taxon>Pseudomonadati</taxon>
        <taxon>Pseudomonadota</taxon>
        <taxon>Gammaproteobacteria</taxon>
        <taxon>Lysobacterales</taxon>
        <taxon>Lysobacteraceae</taxon>
        <taxon>Novilysobacter</taxon>
    </lineage>
</organism>
<keyword evidence="5" id="KW-1185">Reference proteome</keyword>
<feature type="domain" description="NAD-dependent epimerase/dehydratase" evidence="3">
    <location>
        <begin position="2"/>
        <end position="251"/>
    </location>
</feature>
<proteinExistence type="predicted"/>
<evidence type="ECO:0000256" key="2">
    <source>
        <dbReference type="SAM" id="MobiDB-lite"/>
    </source>
</evidence>
<dbReference type="EMBL" id="JAINZW010000002">
    <property type="protein sequence ID" value="MBZ4039016.1"/>
    <property type="molecule type" value="Genomic_DNA"/>
</dbReference>
<comment type="caution">
    <text evidence="4">The sequence shown here is derived from an EMBL/GenBank/DDBJ whole genome shotgun (WGS) entry which is preliminary data.</text>
</comment>
<dbReference type="RefSeq" id="WP_223675243.1">
    <property type="nucleotide sequence ID" value="NZ_JAINZW010000002.1"/>
</dbReference>
<evidence type="ECO:0000259" key="3">
    <source>
        <dbReference type="Pfam" id="PF01370"/>
    </source>
</evidence>
<dbReference type="Gene3D" id="3.40.50.720">
    <property type="entry name" value="NAD(P)-binding Rossmann-like Domain"/>
    <property type="match status" value="1"/>
</dbReference>
<dbReference type="PANTHER" id="PTHR43574">
    <property type="entry name" value="EPIMERASE-RELATED"/>
    <property type="match status" value="1"/>
</dbReference>
<name>A0ABS7T584_9GAMM</name>
<evidence type="ECO:0000313" key="4">
    <source>
        <dbReference type="EMBL" id="MBZ4039016.1"/>
    </source>
</evidence>
<gene>
    <name evidence="4" type="ORF">K6753_05665</name>
</gene>
<keyword evidence="1" id="KW-0520">NAD</keyword>
<sequence>MILVTGSAGFIGAHVVHQLLSLGHQVVGIDNHNPYYDPGLKARRLEALTGQRGYIHVRGDIAAPGLVAAMCRQYGPKGIVHLAAQAGVRHSLVDPHAYVESNLVGFVNVLEAARHHAVDHFVYASSSSVYGEGGGQPLAEDAPTDRPLSLYGATKKANELIAYSYAHLYAMRCTGLRFFTVYGPWGRPDMAPMLFANAILDGSPVVLFNHGHNARSFTYIDDIVDGVVRVLQSPGEAAAGQPDQARVFNIGNPVSTPLPAFVSSLSRALGRKARLQFAPPAPADATETTADTRLFEATFGPQQFTALDAGLARFAHWIRIERAQRADRRRGPRRRTYAGAATSTCALRMDPSPGPGTH</sequence>
<dbReference type="InterPro" id="IPR036291">
    <property type="entry name" value="NAD(P)-bd_dom_sf"/>
</dbReference>
<evidence type="ECO:0000313" key="5">
    <source>
        <dbReference type="Proteomes" id="UP001430954"/>
    </source>
</evidence>
<accession>A0ABS7T584</accession>
<dbReference type="SUPFAM" id="SSF51735">
    <property type="entry name" value="NAD(P)-binding Rossmann-fold domains"/>
    <property type="match status" value="1"/>
</dbReference>
<dbReference type="InterPro" id="IPR001509">
    <property type="entry name" value="Epimerase_deHydtase"/>
</dbReference>
<dbReference type="Pfam" id="PF01370">
    <property type="entry name" value="Epimerase"/>
    <property type="match status" value="1"/>
</dbReference>
<feature type="compositionally biased region" description="Basic residues" evidence="2">
    <location>
        <begin position="327"/>
        <end position="336"/>
    </location>
</feature>